<evidence type="ECO:0000256" key="1">
    <source>
        <dbReference type="SAM" id="Coils"/>
    </source>
</evidence>
<dbReference type="SUPFAM" id="SSF51197">
    <property type="entry name" value="Clavaminate synthase-like"/>
    <property type="match status" value="1"/>
</dbReference>
<feature type="coiled-coil region" evidence="1">
    <location>
        <begin position="235"/>
        <end position="262"/>
    </location>
</feature>
<name>A0A6A2ZDJ6_HIBSY</name>
<evidence type="ECO:0000313" key="3">
    <source>
        <dbReference type="Proteomes" id="UP000436088"/>
    </source>
</evidence>
<reference evidence="2" key="1">
    <citation type="submission" date="2019-09" db="EMBL/GenBank/DDBJ databases">
        <title>Draft genome information of white flower Hibiscus syriacus.</title>
        <authorList>
            <person name="Kim Y.-M."/>
        </authorList>
    </citation>
    <scope>NUCLEOTIDE SEQUENCE [LARGE SCALE GENOMIC DNA]</scope>
    <source>
        <strain evidence="2">YM2019G1</strain>
    </source>
</reference>
<organism evidence="2 3">
    <name type="scientific">Hibiscus syriacus</name>
    <name type="common">Rose of Sharon</name>
    <dbReference type="NCBI Taxonomy" id="106335"/>
    <lineage>
        <taxon>Eukaryota</taxon>
        <taxon>Viridiplantae</taxon>
        <taxon>Streptophyta</taxon>
        <taxon>Embryophyta</taxon>
        <taxon>Tracheophyta</taxon>
        <taxon>Spermatophyta</taxon>
        <taxon>Magnoliopsida</taxon>
        <taxon>eudicotyledons</taxon>
        <taxon>Gunneridae</taxon>
        <taxon>Pentapetalae</taxon>
        <taxon>rosids</taxon>
        <taxon>malvids</taxon>
        <taxon>Malvales</taxon>
        <taxon>Malvaceae</taxon>
        <taxon>Malvoideae</taxon>
        <taxon>Hibiscus</taxon>
    </lineage>
</organism>
<keyword evidence="1" id="KW-0175">Coiled coil</keyword>
<proteinExistence type="predicted"/>
<accession>A0A6A2ZDJ6</accession>
<comment type="caution">
    <text evidence="2">The sequence shown here is derived from an EMBL/GenBank/DDBJ whole genome shotgun (WGS) entry which is preliminary data.</text>
</comment>
<dbReference type="Gene3D" id="2.60.120.330">
    <property type="entry name" value="B-lactam Antibiotic, Isopenicillin N Synthase, Chain"/>
    <property type="match status" value="2"/>
</dbReference>
<keyword evidence="3" id="KW-1185">Reference proteome</keyword>
<sequence>MYAVSRPISFTVKLKLTSKLESLLTDTHSLSWISYVIKLKSNLEMDASCVYDSLRREVETVGGPFAVKLSQKLDILRREVEIQVSCIVLSPISSVVKLKLALELGNYLLTTSRSFVVKLNLCCLESNILRCEVEIGSETGKPIRREVEPQNDTISSVVELKSWIYGYDILCRGVEIADGPFIVKLSLDLDILRREVEIQVLQLPLRYEVEQPPSISKCALNRVSFVLKLKLDSKAAKIMEVMKEFALKLEKLAEELLDLLCENLGLEKGYLKKAFHGTRGPTFGTKVRNYPPCPTSDKIKGSELTPTPVASSCCSKTPNDAVIHPAPALVEKEEEEKQLYPKFVFEDYMKLYAGLKFQVKEPRFEAMKTRETPLPVATA</sequence>
<dbReference type="EMBL" id="VEPZ02001162">
    <property type="protein sequence ID" value="KAE8690094.1"/>
    <property type="molecule type" value="Genomic_DNA"/>
</dbReference>
<dbReference type="InterPro" id="IPR027443">
    <property type="entry name" value="IPNS-like_sf"/>
</dbReference>
<dbReference type="Proteomes" id="UP000436088">
    <property type="component" value="Unassembled WGS sequence"/>
</dbReference>
<gene>
    <name evidence="2" type="ORF">F3Y22_tig00110926pilonHSYRG00007</name>
</gene>
<evidence type="ECO:0000313" key="2">
    <source>
        <dbReference type="EMBL" id="KAE8690094.1"/>
    </source>
</evidence>
<protein>
    <submittedName>
        <fullName evidence="2">1-aminocyclopropane-1-carboxylate oxidase</fullName>
    </submittedName>
</protein>
<dbReference type="AlphaFoldDB" id="A0A6A2ZDJ6"/>